<comment type="caution">
    <text evidence="2">The sequence shown here is derived from an EMBL/GenBank/DDBJ whole genome shotgun (WGS) entry which is preliminary data.</text>
</comment>
<dbReference type="SUPFAM" id="SSF51197">
    <property type="entry name" value="Clavaminate synthase-like"/>
    <property type="match status" value="1"/>
</dbReference>
<keyword evidence="2" id="KW-0223">Dioxygenase</keyword>
<dbReference type="EMBL" id="RBXO01000001">
    <property type="protein sequence ID" value="RKT57777.1"/>
    <property type="molecule type" value="Genomic_DNA"/>
</dbReference>
<evidence type="ECO:0000313" key="3">
    <source>
        <dbReference type="Proteomes" id="UP000282084"/>
    </source>
</evidence>
<dbReference type="InterPro" id="IPR008775">
    <property type="entry name" value="Phytyl_CoA_dOase-like"/>
</dbReference>
<feature type="region of interest" description="Disordered" evidence="1">
    <location>
        <begin position="251"/>
        <end position="274"/>
    </location>
</feature>
<dbReference type="GO" id="GO:0016706">
    <property type="term" value="F:2-oxoglutarate-dependent dioxygenase activity"/>
    <property type="evidence" value="ECO:0007669"/>
    <property type="project" value="UniProtKB-ARBA"/>
</dbReference>
<sequence>MSEKTLPAPTTDFAQAKRDVREHGYAVLAGLLSADQVARLRERVEVVAAEQRERQEDWTTNGNQKVFMLLNHGQEFLELAEHPVAVEFAADQVGPDPLLSSITANIAKPGNVQQQLHADQQYVPEPWPYVSSMNVVWALDDFTSENGATVVVPGSHLLQRAPDGTHERLESITGPAGSAVVLDGRVWHGAGVNKTESGTRIAILSHYCAPYIRQQENIMRSLRPEVRSSLTAGQRKLLGYDVWSGLGVVGGPPRDWTTRKDRSGPTNADGLFQD</sequence>
<dbReference type="Pfam" id="PF05721">
    <property type="entry name" value="PhyH"/>
    <property type="match status" value="1"/>
</dbReference>
<reference evidence="2 3" key="1">
    <citation type="submission" date="2018-10" db="EMBL/GenBank/DDBJ databases">
        <title>Sequencing the genomes of 1000 actinobacteria strains.</title>
        <authorList>
            <person name="Klenk H.-P."/>
        </authorList>
    </citation>
    <scope>NUCLEOTIDE SEQUENCE [LARGE SCALE GENOMIC DNA]</scope>
    <source>
        <strain evidence="2 3">DSM 43800</strain>
    </source>
</reference>
<protein>
    <submittedName>
        <fullName evidence="2">Ectoine hydroxylase-related dioxygenase (Phytanoyl-CoA dioxygenase family)</fullName>
    </submittedName>
</protein>
<gene>
    <name evidence="2" type="ORF">C8E97_6502</name>
</gene>
<accession>A0A495W9F9</accession>
<dbReference type="AlphaFoldDB" id="A0A495W9F9"/>
<dbReference type="PANTHER" id="PTHR20883:SF48">
    <property type="entry name" value="ECTOINE DIOXYGENASE"/>
    <property type="match status" value="1"/>
</dbReference>
<proteinExistence type="predicted"/>
<name>A0A495W9F9_9PSEU</name>
<evidence type="ECO:0000256" key="1">
    <source>
        <dbReference type="SAM" id="MobiDB-lite"/>
    </source>
</evidence>
<dbReference type="RefSeq" id="WP_170212055.1">
    <property type="nucleotide sequence ID" value="NZ_RBXO01000001.1"/>
</dbReference>
<dbReference type="GO" id="GO:0005506">
    <property type="term" value="F:iron ion binding"/>
    <property type="evidence" value="ECO:0007669"/>
    <property type="project" value="UniProtKB-ARBA"/>
</dbReference>
<keyword evidence="2" id="KW-0560">Oxidoreductase</keyword>
<organism evidence="2 3">
    <name type="scientific">Saccharothrix australiensis</name>
    <dbReference type="NCBI Taxonomy" id="2072"/>
    <lineage>
        <taxon>Bacteria</taxon>
        <taxon>Bacillati</taxon>
        <taxon>Actinomycetota</taxon>
        <taxon>Actinomycetes</taxon>
        <taxon>Pseudonocardiales</taxon>
        <taxon>Pseudonocardiaceae</taxon>
        <taxon>Saccharothrix</taxon>
    </lineage>
</organism>
<keyword evidence="3" id="KW-1185">Reference proteome</keyword>
<dbReference type="Gene3D" id="2.60.120.620">
    <property type="entry name" value="q2cbj1_9rhob like domain"/>
    <property type="match status" value="1"/>
</dbReference>
<dbReference type="PANTHER" id="PTHR20883">
    <property type="entry name" value="PHYTANOYL-COA DIOXYGENASE DOMAIN CONTAINING 1"/>
    <property type="match status" value="1"/>
</dbReference>
<evidence type="ECO:0000313" key="2">
    <source>
        <dbReference type="EMBL" id="RKT57777.1"/>
    </source>
</evidence>
<dbReference type="Proteomes" id="UP000282084">
    <property type="component" value="Unassembled WGS sequence"/>
</dbReference>